<evidence type="ECO:0000313" key="9">
    <source>
        <dbReference type="EMBL" id="MBB4539260.1"/>
    </source>
</evidence>
<evidence type="ECO:0000256" key="3">
    <source>
        <dbReference type="ARBA" id="ARBA00012499"/>
    </source>
</evidence>
<dbReference type="FunFam" id="2.170.150.20:FF:000001">
    <property type="entry name" value="Peptide methionine sulfoxide reductase MsrB"/>
    <property type="match status" value="1"/>
</dbReference>
<feature type="domain" description="MsrB" evidence="8">
    <location>
        <begin position="88"/>
        <end position="209"/>
    </location>
</feature>
<dbReference type="PROSITE" id="PS51790">
    <property type="entry name" value="MSRB"/>
    <property type="match status" value="1"/>
</dbReference>
<evidence type="ECO:0000313" key="10">
    <source>
        <dbReference type="Proteomes" id="UP000523431"/>
    </source>
</evidence>
<dbReference type="EC" id="1.8.4.12" evidence="3"/>
<evidence type="ECO:0000256" key="2">
    <source>
        <dbReference type="ARBA" id="ARBA00007174"/>
    </source>
</evidence>
<evidence type="ECO:0000256" key="1">
    <source>
        <dbReference type="ARBA" id="ARBA00001947"/>
    </source>
</evidence>
<dbReference type="Proteomes" id="UP000523431">
    <property type="component" value="Unassembled WGS sequence"/>
</dbReference>
<keyword evidence="6 9" id="KW-0560">Oxidoreductase</keyword>
<gene>
    <name evidence="9" type="ORF">GGE57_006051</name>
</gene>
<accession>A0A7W6ZNA9</accession>
<keyword evidence="5" id="KW-0862">Zinc</keyword>
<dbReference type="GO" id="GO:0006979">
    <property type="term" value="P:response to oxidative stress"/>
    <property type="evidence" value="ECO:0007669"/>
    <property type="project" value="InterPro"/>
</dbReference>
<dbReference type="PANTHER" id="PTHR10173">
    <property type="entry name" value="METHIONINE SULFOXIDE REDUCTASE"/>
    <property type="match status" value="1"/>
</dbReference>
<dbReference type="GO" id="GO:0033743">
    <property type="term" value="F:peptide-methionine (R)-S-oxide reductase activity"/>
    <property type="evidence" value="ECO:0007669"/>
    <property type="project" value="UniProtKB-EC"/>
</dbReference>
<dbReference type="EMBL" id="JACIID010000022">
    <property type="protein sequence ID" value="MBB4539260.1"/>
    <property type="molecule type" value="Genomic_DNA"/>
</dbReference>
<dbReference type="AlphaFoldDB" id="A0A7W6ZNA9"/>
<evidence type="ECO:0000256" key="4">
    <source>
        <dbReference type="ARBA" id="ARBA00022723"/>
    </source>
</evidence>
<sequence length="211" mass="22843">MQSGGAWRSSACGERGGITFRCLSGEDVTKISLARISLQNEASPDGEILIMLNRRLLLMTTVFGALAVRASLAGKTIAGETFAVTHNDEEWHKLLTPDQFVILRQAGTENPFTSALLHEERKGNFACVGCDQRLFSSATKFDSGTGWPSFWAPLDHAVGMTNDTTFGMVRTAVHCSRCGGHLGHVFDDGPKPTGLRYCINGLVMRFHPAAA</sequence>
<comment type="caution">
    <text evidence="9">The sequence shown here is derived from an EMBL/GenBank/DDBJ whole genome shotgun (WGS) entry which is preliminary data.</text>
</comment>
<dbReference type="GO" id="GO:0030091">
    <property type="term" value="P:protein repair"/>
    <property type="evidence" value="ECO:0007669"/>
    <property type="project" value="InterPro"/>
</dbReference>
<dbReference type="SUPFAM" id="SSF51316">
    <property type="entry name" value="Mss4-like"/>
    <property type="match status" value="1"/>
</dbReference>
<organism evidence="9 10">
    <name type="scientific">Rhizobium etli</name>
    <dbReference type="NCBI Taxonomy" id="29449"/>
    <lineage>
        <taxon>Bacteria</taxon>
        <taxon>Pseudomonadati</taxon>
        <taxon>Pseudomonadota</taxon>
        <taxon>Alphaproteobacteria</taxon>
        <taxon>Hyphomicrobiales</taxon>
        <taxon>Rhizobiaceae</taxon>
        <taxon>Rhizobium/Agrobacterium group</taxon>
        <taxon>Rhizobium</taxon>
    </lineage>
</organism>
<comment type="catalytic activity">
    <reaction evidence="7">
        <text>L-methionyl-[protein] + [thioredoxin]-disulfide + H2O = L-methionyl-(R)-S-oxide-[protein] + [thioredoxin]-dithiol</text>
        <dbReference type="Rhea" id="RHEA:24164"/>
        <dbReference type="Rhea" id="RHEA-COMP:10698"/>
        <dbReference type="Rhea" id="RHEA-COMP:10700"/>
        <dbReference type="Rhea" id="RHEA-COMP:12313"/>
        <dbReference type="Rhea" id="RHEA-COMP:12314"/>
        <dbReference type="ChEBI" id="CHEBI:15377"/>
        <dbReference type="ChEBI" id="CHEBI:16044"/>
        <dbReference type="ChEBI" id="CHEBI:29950"/>
        <dbReference type="ChEBI" id="CHEBI:45764"/>
        <dbReference type="ChEBI" id="CHEBI:50058"/>
        <dbReference type="EC" id="1.8.4.12"/>
    </reaction>
</comment>
<comment type="similarity">
    <text evidence="2">Belongs to the MsrB Met sulfoxide reductase family.</text>
</comment>
<dbReference type="InterPro" id="IPR028427">
    <property type="entry name" value="Met_Sox_Rdtase_MsrB"/>
</dbReference>
<comment type="cofactor">
    <cofactor evidence="1">
        <name>Zn(2+)</name>
        <dbReference type="ChEBI" id="CHEBI:29105"/>
    </cofactor>
</comment>
<dbReference type="InterPro" id="IPR011057">
    <property type="entry name" value="Mss4-like_sf"/>
</dbReference>
<dbReference type="Gene3D" id="2.170.150.20">
    <property type="entry name" value="Peptide methionine sulfoxide reductase"/>
    <property type="match status" value="1"/>
</dbReference>
<reference evidence="9 10" key="1">
    <citation type="submission" date="2020-08" db="EMBL/GenBank/DDBJ databases">
        <title>Genomic Encyclopedia of Type Strains, Phase IV (KMG-V): Genome sequencing to study the core and pangenomes of soil and plant-associated prokaryotes.</title>
        <authorList>
            <person name="Whitman W."/>
        </authorList>
    </citation>
    <scope>NUCLEOTIDE SEQUENCE [LARGE SCALE GENOMIC DNA]</scope>
    <source>
        <strain evidence="9 10">SEMIA 489</strain>
    </source>
</reference>
<name>A0A7W6ZNA9_RHIET</name>
<dbReference type="PANTHER" id="PTHR10173:SF57">
    <property type="entry name" value="PEPTIDE-METHIONINE (R)-S-OXIDE REDUCTASE"/>
    <property type="match status" value="1"/>
</dbReference>
<dbReference type="GO" id="GO:0005737">
    <property type="term" value="C:cytoplasm"/>
    <property type="evidence" value="ECO:0007669"/>
    <property type="project" value="TreeGrafter"/>
</dbReference>
<evidence type="ECO:0000256" key="7">
    <source>
        <dbReference type="ARBA" id="ARBA00048488"/>
    </source>
</evidence>
<keyword evidence="4" id="KW-0479">Metal-binding</keyword>
<dbReference type="GO" id="GO:0046872">
    <property type="term" value="F:metal ion binding"/>
    <property type="evidence" value="ECO:0007669"/>
    <property type="project" value="UniProtKB-KW"/>
</dbReference>
<proteinExistence type="inferred from homology"/>
<dbReference type="Pfam" id="PF01641">
    <property type="entry name" value="SelR"/>
    <property type="match status" value="1"/>
</dbReference>
<evidence type="ECO:0000256" key="6">
    <source>
        <dbReference type="ARBA" id="ARBA00023002"/>
    </source>
</evidence>
<dbReference type="NCBIfam" id="TIGR00357">
    <property type="entry name" value="peptide-methionine (R)-S-oxide reductase MsrB"/>
    <property type="match status" value="1"/>
</dbReference>
<dbReference type="InterPro" id="IPR002579">
    <property type="entry name" value="Met_Sox_Rdtase_MsrB_dom"/>
</dbReference>
<protein>
    <recommendedName>
        <fullName evidence="3">peptide-methionine (R)-S-oxide reductase</fullName>
        <ecNumber evidence="3">1.8.4.12</ecNumber>
    </recommendedName>
</protein>
<evidence type="ECO:0000256" key="5">
    <source>
        <dbReference type="ARBA" id="ARBA00022833"/>
    </source>
</evidence>
<evidence type="ECO:0000259" key="8">
    <source>
        <dbReference type="PROSITE" id="PS51790"/>
    </source>
</evidence>